<proteinExistence type="predicted"/>
<dbReference type="EMBL" id="SMMG02000005">
    <property type="protein sequence ID" value="KAA3473217.1"/>
    <property type="molecule type" value="Genomic_DNA"/>
</dbReference>
<dbReference type="AlphaFoldDB" id="A0A5B6VWK1"/>
<dbReference type="PANTHER" id="PTHR15503:SF45">
    <property type="entry name" value="RNA-DIRECTED DNA POLYMERASE HOMOLOG"/>
    <property type="match status" value="1"/>
</dbReference>
<dbReference type="InterPro" id="IPR032567">
    <property type="entry name" value="RTL1-rel"/>
</dbReference>
<comment type="caution">
    <text evidence="1">The sequence shown here is derived from an EMBL/GenBank/DDBJ whole genome shotgun (WGS) entry which is preliminary data.</text>
</comment>
<evidence type="ECO:0000313" key="1">
    <source>
        <dbReference type="EMBL" id="KAA3473217.1"/>
    </source>
</evidence>
<evidence type="ECO:0000313" key="2">
    <source>
        <dbReference type="Proteomes" id="UP000325315"/>
    </source>
</evidence>
<accession>A0A5B6VWK1</accession>
<organism evidence="1 2">
    <name type="scientific">Gossypium australe</name>
    <dbReference type="NCBI Taxonomy" id="47621"/>
    <lineage>
        <taxon>Eukaryota</taxon>
        <taxon>Viridiplantae</taxon>
        <taxon>Streptophyta</taxon>
        <taxon>Embryophyta</taxon>
        <taxon>Tracheophyta</taxon>
        <taxon>Spermatophyta</taxon>
        <taxon>Magnoliopsida</taxon>
        <taxon>eudicotyledons</taxon>
        <taxon>Gunneridae</taxon>
        <taxon>Pentapetalae</taxon>
        <taxon>rosids</taxon>
        <taxon>malvids</taxon>
        <taxon>Malvales</taxon>
        <taxon>Malvaceae</taxon>
        <taxon>Malvoideae</taxon>
        <taxon>Gossypium</taxon>
    </lineage>
</organism>
<name>A0A5B6VWK1_9ROSI</name>
<gene>
    <name evidence="1" type="ORF">EPI10_023617</name>
</gene>
<protein>
    <submittedName>
        <fullName evidence="1">Retrotransposon protein</fullName>
    </submittedName>
</protein>
<dbReference type="OrthoDB" id="1749844at2759"/>
<sequence>MDWLMEHQKRSCHGRKQKKLLIKGDLSHGRRKVGSQGFRIVLSLCQDVKIVEPKVNDIWIISEFPKELPELPLNRQVEFEIEVMPGTAPVSIDPYCMVPNELKELKI</sequence>
<dbReference type="PANTHER" id="PTHR15503">
    <property type="entry name" value="LDOC1 RELATED"/>
    <property type="match status" value="1"/>
</dbReference>
<dbReference type="Proteomes" id="UP000325315">
    <property type="component" value="Unassembled WGS sequence"/>
</dbReference>
<keyword evidence="2" id="KW-1185">Reference proteome</keyword>
<reference evidence="2" key="1">
    <citation type="journal article" date="2019" name="Plant Biotechnol. J.">
        <title>Genome sequencing of the Australian wild diploid species Gossypium australe highlights disease resistance and delayed gland morphogenesis.</title>
        <authorList>
            <person name="Cai Y."/>
            <person name="Cai X."/>
            <person name="Wang Q."/>
            <person name="Wang P."/>
            <person name="Zhang Y."/>
            <person name="Cai C."/>
            <person name="Xu Y."/>
            <person name="Wang K."/>
            <person name="Zhou Z."/>
            <person name="Wang C."/>
            <person name="Geng S."/>
            <person name="Li B."/>
            <person name="Dong Q."/>
            <person name="Hou Y."/>
            <person name="Wang H."/>
            <person name="Ai P."/>
            <person name="Liu Z."/>
            <person name="Yi F."/>
            <person name="Sun M."/>
            <person name="An G."/>
            <person name="Cheng J."/>
            <person name="Zhang Y."/>
            <person name="Shi Q."/>
            <person name="Xie Y."/>
            <person name="Shi X."/>
            <person name="Chang Y."/>
            <person name="Huang F."/>
            <person name="Chen Y."/>
            <person name="Hong S."/>
            <person name="Mi L."/>
            <person name="Sun Q."/>
            <person name="Zhang L."/>
            <person name="Zhou B."/>
            <person name="Peng R."/>
            <person name="Zhang X."/>
            <person name="Liu F."/>
        </authorList>
    </citation>
    <scope>NUCLEOTIDE SEQUENCE [LARGE SCALE GENOMIC DNA]</scope>
    <source>
        <strain evidence="2">cv. PA1801</strain>
    </source>
</reference>